<dbReference type="GO" id="GO:0005684">
    <property type="term" value="C:U2-type spliceosomal complex"/>
    <property type="evidence" value="ECO:0007669"/>
    <property type="project" value="TreeGrafter"/>
</dbReference>
<comment type="caution">
    <text evidence="8">The sequence shown here is derived from an EMBL/GenBank/DDBJ whole genome shotgun (WGS) entry which is preliminary data.</text>
</comment>
<dbReference type="InterPro" id="IPR036855">
    <property type="entry name" value="Znf_CCCH_sf"/>
</dbReference>
<dbReference type="PROSITE" id="PS00518">
    <property type="entry name" value="ZF_RING_1"/>
    <property type="match status" value="1"/>
</dbReference>
<dbReference type="Gene3D" id="4.10.1000.10">
    <property type="entry name" value="Zinc finger, CCCH-type"/>
    <property type="match status" value="1"/>
</dbReference>
<dbReference type="InterPro" id="IPR039971">
    <property type="entry name" value="CWC24-like"/>
</dbReference>
<dbReference type="PANTHER" id="PTHR12930:SF0">
    <property type="entry name" value="RING FINGER PROTEIN 113B"/>
    <property type="match status" value="1"/>
</dbReference>
<feature type="compositionally biased region" description="Basic residues" evidence="5">
    <location>
        <begin position="42"/>
        <end position="53"/>
    </location>
</feature>
<dbReference type="PANTHER" id="PTHR12930">
    <property type="entry name" value="ZINC FINGER PROTEIN 183"/>
    <property type="match status" value="1"/>
</dbReference>
<dbReference type="SUPFAM" id="SSF57850">
    <property type="entry name" value="RING/U-box"/>
    <property type="match status" value="1"/>
</dbReference>
<proteinExistence type="predicted"/>
<dbReference type="SMART" id="SM00184">
    <property type="entry name" value="RING"/>
    <property type="match status" value="1"/>
</dbReference>
<evidence type="ECO:0000313" key="8">
    <source>
        <dbReference type="EMBL" id="KAG2486209.1"/>
    </source>
</evidence>
<dbReference type="OrthoDB" id="25761at2759"/>
<dbReference type="SMART" id="SM00356">
    <property type="entry name" value="ZnF_C3H1"/>
    <property type="match status" value="1"/>
</dbReference>
<dbReference type="InterPro" id="IPR017907">
    <property type="entry name" value="Znf_RING_CS"/>
</dbReference>
<protein>
    <submittedName>
        <fullName evidence="8">Uncharacterized protein</fullName>
    </submittedName>
</protein>
<dbReference type="Gene3D" id="3.30.40.10">
    <property type="entry name" value="Zinc/RING finger domain, C3HC4 (zinc finger)"/>
    <property type="match status" value="1"/>
</dbReference>
<sequence>MGDDGPETERPAEAIGTGAEAEAGPSSAAVAAAAPAAGLFRRKKAGASIRKRGGAGGEEGAKEDDGDDDGGVVRKAKAARGEPLAFTTKREERPELMVEYAGSRALQDNKDSFVTRSLETETEYDRDARAQREKVLRQATDAGEAADDGQYKGMNSYIDYRKGFRREHNVGAEKGTGSHGPLRGSQYVRVSARFDYQPDVCKDYKETGYCSYGDTCKFMHDRGDYKSGWELDKMWEEEQKRKAEALAKGWNPDADGEEEEEARREDDELPFACFICRENWEACPSPPVVTRCKHYFCEKCALKHNSKTSKCAVCGQGTQGIFNVANDILKRQKRMAAAEAAKKG</sequence>
<keyword evidence="2 4" id="KW-0863">Zinc-finger</keyword>
<evidence type="ECO:0000256" key="3">
    <source>
        <dbReference type="ARBA" id="ARBA00022833"/>
    </source>
</evidence>
<organism evidence="8 9">
    <name type="scientific">Edaphochlamys debaryana</name>
    <dbReference type="NCBI Taxonomy" id="47281"/>
    <lineage>
        <taxon>Eukaryota</taxon>
        <taxon>Viridiplantae</taxon>
        <taxon>Chlorophyta</taxon>
        <taxon>core chlorophytes</taxon>
        <taxon>Chlorophyceae</taxon>
        <taxon>CS clade</taxon>
        <taxon>Chlamydomonadales</taxon>
        <taxon>Chlamydomonadales incertae sedis</taxon>
        <taxon>Edaphochlamys</taxon>
    </lineage>
</organism>
<dbReference type="Proteomes" id="UP000612055">
    <property type="component" value="Unassembled WGS sequence"/>
</dbReference>
<feature type="compositionally biased region" description="Acidic residues" evidence="5">
    <location>
        <begin position="61"/>
        <end position="70"/>
    </location>
</feature>
<keyword evidence="3 4" id="KW-0862">Zinc</keyword>
<feature type="domain" description="RING-type" evidence="6">
    <location>
        <begin position="273"/>
        <end position="314"/>
    </location>
</feature>
<feature type="compositionally biased region" description="Low complexity" evidence="5">
    <location>
        <begin position="13"/>
        <end position="29"/>
    </location>
</feature>
<dbReference type="Pfam" id="PF00642">
    <property type="entry name" value="zf-CCCH"/>
    <property type="match status" value="1"/>
</dbReference>
<dbReference type="GO" id="GO:0034247">
    <property type="term" value="P:snoRNA splicing"/>
    <property type="evidence" value="ECO:0007669"/>
    <property type="project" value="TreeGrafter"/>
</dbReference>
<evidence type="ECO:0000256" key="1">
    <source>
        <dbReference type="ARBA" id="ARBA00022723"/>
    </source>
</evidence>
<evidence type="ECO:0000259" key="6">
    <source>
        <dbReference type="PROSITE" id="PS50089"/>
    </source>
</evidence>
<feature type="region of interest" description="Disordered" evidence="5">
    <location>
        <begin position="1"/>
        <end position="29"/>
    </location>
</feature>
<evidence type="ECO:0000259" key="7">
    <source>
        <dbReference type="PROSITE" id="PS50103"/>
    </source>
</evidence>
<keyword evidence="1 4" id="KW-0479">Metal-binding</keyword>
<gene>
    <name evidence="8" type="ORF">HYH03_015171</name>
</gene>
<evidence type="ECO:0000256" key="4">
    <source>
        <dbReference type="PROSITE-ProRule" id="PRU00723"/>
    </source>
</evidence>
<dbReference type="PROSITE" id="PS50103">
    <property type="entry name" value="ZF_C3H1"/>
    <property type="match status" value="1"/>
</dbReference>
<name>A0A835XMG3_9CHLO</name>
<dbReference type="GO" id="GO:0008270">
    <property type="term" value="F:zinc ion binding"/>
    <property type="evidence" value="ECO:0007669"/>
    <property type="project" value="UniProtKB-KW"/>
</dbReference>
<dbReference type="PROSITE" id="PS50089">
    <property type="entry name" value="ZF_RING_2"/>
    <property type="match status" value="1"/>
</dbReference>
<dbReference type="SUPFAM" id="SSF90229">
    <property type="entry name" value="CCCH zinc finger"/>
    <property type="match status" value="1"/>
</dbReference>
<dbReference type="InterPro" id="IPR001841">
    <property type="entry name" value="Znf_RING"/>
</dbReference>
<keyword evidence="9" id="KW-1185">Reference proteome</keyword>
<feature type="domain" description="C3H1-type" evidence="7">
    <location>
        <begin position="195"/>
        <end position="223"/>
    </location>
</feature>
<dbReference type="EMBL" id="JAEHOE010000116">
    <property type="protein sequence ID" value="KAG2486209.1"/>
    <property type="molecule type" value="Genomic_DNA"/>
</dbReference>
<dbReference type="InterPro" id="IPR013083">
    <property type="entry name" value="Znf_RING/FYVE/PHD"/>
</dbReference>
<accession>A0A835XMG3</accession>
<feature type="zinc finger region" description="C3H1-type" evidence="4">
    <location>
        <begin position="195"/>
        <end position="223"/>
    </location>
</feature>
<evidence type="ECO:0000256" key="2">
    <source>
        <dbReference type="ARBA" id="ARBA00022771"/>
    </source>
</evidence>
<reference evidence="8" key="1">
    <citation type="journal article" date="2020" name="bioRxiv">
        <title>Comparative genomics of Chlamydomonas.</title>
        <authorList>
            <person name="Craig R.J."/>
            <person name="Hasan A.R."/>
            <person name="Ness R.W."/>
            <person name="Keightley P.D."/>
        </authorList>
    </citation>
    <scope>NUCLEOTIDE SEQUENCE</scope>
    <source>
        <strain evidence="8">CCAP 11/70</strain>
    </source>
</reference>
<evidence type="ECO:0000313" key="9">
    <source>
        <dbReference type="Proteomes" id="UP000612055"/>
    </source>
</evidence>
<dbReference type="FunFam" id="3.30.40.10:FF:000045">
    <property type="entry name" value="RING finger protein 113A"/>
    <property type="match status" value="1"/>
</dbReference>
<feature type="region of interest" description="Disordered" evidence="5">
    <location>
        <begin position="42"/>
        <end position="94"/>
    </location>
</feature>
<dbReference type="InterPro" id="IPR000571">
    <property type="entry name" value="Znf_CCCH"/>
</dbReference>
<dbReference type="CDD" id="cd16539">
    <property type="entry name" value="RING-HC_RNF113A_B"/>
    <property type="match status" value="1"/>
</dbReference>
<evidence type="ECO:0000256" key="5">
    <source>
        <dbReference type="SAM" id="MobiDB-lite"/>
    </source>
</evidence>
<dbReference type="AlphaFoldDB" id="A0A835XMG3"/>